<accession>A0ABR8FZK1</accession>
<gene>
    <name evidence="2" type="ORF">H6G74_17825</name>
</gene>
<dbReference type="EMBL" id="JACJTB010000024">
    <property type="protein sequence ID" value="MBD2596170.1"/>
    <property type="molecule type" value="Genomic_DNA"/>
</dbReference>
<name>A0ABR8FZK1_9NOSO</name>
<sequence>MSTEERLKRLGLEHLKDNPQELEQEIEKQLAERHQKEKEWEKQQAEKRLTNKQIEQENS</sequence>
<dbReference type="Proteomes" id="UP000603457">
    <property type="component" value="Unassembled WGS sequence"/>
</dbReference>
<feature type="region of interest" description="Disordered" evidence="1">
    <location>
        <begin position="1"/>
        <end position="21"/>
    </location>
</feature>
<keyword evidence="3" id="KW-1185">Reference proteome</keyword>
<reference evidence="2 3" key="1">
    <citation type="journal article" date="2020" name="ISME J.">
        <title>Comparative genomics reveals insights into cyanobacterial evolution and habitat adaptation.</title>
        <authorList>
            <person name="Chen M.Y."/>
            <person name="Teng W.K."/>
            <person name="Zhao L."/>
            <person name="Hu C.X."/>
            <person name="Zhou Y.K."/>
            <person name="Han B.P."/>
            <person name="Song L.R."/>
            <person name="Shu W.S."/>
        </authorList>
    </citation>
    <scope>NUCLEOTIDE SEQUENCE [LARGE SCALE GENOMIC DNA]</scope>
    <source>
        <strain evidence="2 3">FACHB-130</strain>
    </source>
</reference>
<proteinExistence type="predicted"/>
<organism evidence="2 3">
    <name type="scientific">Nostoc spongiaeforme FACHB-130</name>
    <dbReference type="NCBI Taxonomy" id="1357510"/>
    <lineage>
        <taxon>Bacteria</taxon>
        <taxon>Bacillati</taxon>
        <taxon>Cyanobacteriota</taxon>
        <taxon>Cyanophyceae</taxon>
        <taxon>Nostocales</taxon>
        <taxon>Nostocaceae</taxon>
        <taxon>Nostoc</taxon>
    </lineage>
</organism>
<evidence type="ECO:0000313" key="3">
    <source>
        <dbReference type="Proteomes" id="UP000603457"/>
    </source>
</evidence>
<feature type="compositionally biased region" description="Basic and acidic residues" evidence="1">
    <location>
        <begin position="33"/>
        <end position="49"/>
    </location>
</feature>
<evidence type="ECO:0000256" key="1">
    <source>
        <dbReference type="SAM" id="MobiDB-lite"/>
    </source>
</evidence>
<comment type="caution">
    <text evidence="2">The sequence shown here is derived from an EMBL/GenBank/DDBJ whole genome shotgun (WGS) entry which is preliminary data.</text>
</comment>
<dbReference type="RefSeq" id="WP_190968926.1">
    <property type="nucleotide sequence ID" value="NZ_JACJTB010000024.1"/>
</dbReference>
<protein>
    <submittedName>
        <fullName evidence="2">Uncharacterized protein</fullName>
    </submittedName>
</protein>
<evidence type="ECO:0000313" key="2">
    <source>
        <dbReference type="EMBL" id="MBD2596170.1"/>
    </source>
</evidence>
<feature type="region of interest" description="Disordered" evidence="1">
    <location>
        <begin position="33"/>
        <end position="59"/>
    </location>
</feature>